<dbReference type="HOGENOM" id="CLU_033732_3_0_2"/>
<dbReference type="STRING" id="1301915.JH146_0891"/>
<keyword evidence="5 10" id="KW-0547">Nucleotide-binding</keyword>
<dbReference type="OrthoDB" id="65113at2157"/>
<keyword evidence="13" id="KW-1185">Reference proteome</keyword>
<evidence type="ECO:0000256" key="5">
    <source>
        <dbReference type="ARBA" id="ARBA00022741"/>
    </source>
</evidence>
<sequence>MDFFERYKNLKEKYKEKKTKPKVVVVGRSNVGKSTFVRLMTGRKDIRVGKKPGVTLKINEYDMGEYILVDMPGFGYMAGLPKKVQEKIKDEIVHYIENHADEIAAAVQIIDAKAFFEIVERWKGRGEIPIDLEMFDFITDLKISPILVANKMDKIKKDEWDEVLDGICEYLKCQPPWHQWKFIVPAILKEGKGIEEIKKKILERVRLFKKLRGIE</sequence>
<keyword evidence="3 10" id="KW-0132">Cell division</keyword>
<keyword evidence="8 10" id="KW-0717">Septation</keyword>
<evidence type="ECO:0000256" key="6">
    <source>
        <dbReference type="ARBA" id="ARBA00022842"/>
    </source>
</evidence>
<evidence type="ECO:0000313" key="12">
    <source>
        <dbReference type="EMBL" id="AIJ05736.1"/>
    </source>
</evidence>
<evidence type="ECO:0000259" key="11">
    <source>
        <dbReference type="PROSITE" id="PS51706"/>
    </source>
</evidence>
<dbReference type="GO" id="GO:0046872">
    <property type="term" value="F:metal ion binding"/>
    <property type="evidence" value="ECO:0007669"/>
    <property type="project" value="UniProtKB-KW"/>
</dbReference>
<comment type="similarity">
    <text evidence="2 10">Belongs to the TRAFAC class TrmE-Era-EngA-EngB-Septin-like GTPase superfamily. EngB GTPase family.</text>
</comment>
<feature type="domain" description="EngB-type G" evidence="11">
    <location>
        <begin position="19"/>
        <end position="207"/>
    </location>
</feature>
<keyword evidence="6" id="KW-0460">Magnesium</keyword>
<evidence type="ECO:0000256" key="8">
    <source>
        <dbReference type="ARBA" id="ARBA00023210"/>
    </source>
</evidence>
<dbReference type="InterPro" id="IPR027417">
    <property type="entry name" value="P-loop_NTPase"/>
</dbReference>
<evidence type="ECO:0000256" key="10">
    <source>
        <dbReference type="HAMAP-Rule" id="MF_00321"/>
    </source>
</evidence>
<dbReference type="PROSITE" id="PS51706">
    <property type="entry name" value="G_ENGB"/>
    <property type="match status" value="1"/>
</dbReference>
<dbReference type="HAMAP" id="MF_00321">
    <property type="entry name" value="GTPase_EngB"/>
    <property type="match status" value="1"/>
</dbReference>
<dbReference type="PANTHER" id="PTHR11649:SF13">
    <property type="entry name" value="ENGB-TYPE G DOMAIN-CONTAINING PROTEIN"/>
    <property type="match status" value="1"/>
</dbReference>
<evidence type="ECO:0000256" key="3">
    <source>
        <dbReference type="ARBA" id="ARBA00022618"/>
    </source>
</evidence>
<comment type="cofactor">
    <cofactor evidence="1">
        <name>Mg(2+)</name>
        <dbReference type="ChEBI" id="CHEBI:18420"/>
    </cofactor>
</comment>
<name>A0A076LC49_9EURY</name>
<dbReference type="GeneID" id="24891500"/>
<evidence type="ECO:0000256" key="4">
    <source>
        <dbReference type="ARBA" id="ARBA00022723"/>
    </source>
</evidence>
<dbReference type="InterPro" id="IPR030393">
    <property type="entry name" value="G_ENGB_dom"/>
</dbReference>
<dbReference type="GO" id="GO:0005525">
    <property type="term" value="F:GTP binding"/>
    <property type="evidence" value="ECO:0007669"/>
    <property type="project" value="UniProtKB-UniRule"/>
</dbReference>
<keyword evidence="4" id="KW-0479">Metal-binding</keyword>
<dbReference type="AlphaFoldDB" id="A0A076LC49"/>
<evidence type="ECO:0000313" key="13">
    <source>
        <dbReference type="Proteomes" id="UP000028781"/>
    </source>
</evidence>
<dbReference type="InterPro" id="IPR006073">
    <property type="entry name" value="GTP-bd"/>
</dbReference>
<keyword evidence="7 10" id="KW-0342">GTP-binding</keyword>
<evidence type="ECO:0000256" key="9">
    <source>
        <dbReference type="ARBA" id="ARBA00023306"/>
    </source>
</evidence>
<evidence type="ECO:0000256" key="7">
    <source>
        <dbReference type="ARBA" id="ARBA00023134"/>
    </source>
</evidence>
<dbReference type="Pfam" id="PF01926">
    <property type="entry name" value="MMR_HSR1"/>
    <property type="match status" value="1"/>
</dbReference>
<keyword evidence="9 10" id="KW-0131">Cell cycle</keyword>
<dbReference type="InterPro" id="IPR019987">
    <property type="entry name" value="GTP-bd_ribosome_bio_YsxC"/>
</dbReference>
<dbReference type="GO" id="GO:0051301">
    <property type="term" value="P:cell division"/>
    <property type="evidence" value="ECO:0007669"/>
    <property type="project" value="UniProtKB-KW"/>
</dbReference>
<protein>
    <recommendedName>
        <fullName evidence="10">Probable GTP-binding protein EngB</fullName>
    </recommendedName>
</protein>
<dbReference type="EMBL" id="CP009149">
    <property type="protein sequence ID" value="AIJ05736.1"/>
    <property type="molecule type" value="Genomic_DNA"/>
</dbReference>
<dbReference type="RefSeq" id="WP_048201889.1">
    <property type="nucleotide sequence ID" value="NZ_CP009149.1"/>
</dbReference>
<dbReference type="KEGG" id="mjh:JH146_0891"/>
<comment type="function">
    <text evidence="10">Necessary for normal cell division and for the maintenance of normal septation.</text>
</comment>
<dbReference type="CDD" id="cd01876">
    <property type="entry name" value="YihA_EngB"/>
    <property type="match status" value="1"/>
</dbReference>
<evidence type="ECO:0000256" key="2">
    <source>
        <dbReference type="ARBA" id="ARBA00009638"/>
    </source>
</evidence>
<proteinExistence type="inferred from homology"/>
<evidence type="ECO:0000256" key="1">
    <source>
        <dbReference type="ARBA" id="ARBA00001946"/>
    </source>
</evidence>
<dbReference type="Gene3D" id="3.40.50.300">
    <property type="entry name" value="P-loop containing nucleotide triphosphate hydrolases"/>
    <property type="match status" value="1"/>
</dbReference>
<dbReference type="SUPFAM" id="SSF52540">
    <property type="entry name" value="P-loop containing nucleoside triphosphate hydrolases"/>
    <property type="match status" value="1"/>
</dbReference>
<reference evidence="12 13" key="1">
    <citation type="journal article" date="2015" name="Int. J. Syst. Evol. Microbiol.">
        <title>M ethanocaldococcus bathoardescens sp. nov., a hyperthermophilic methanogen isolated from a volcanically active deep-sea hydrothermal vent.</title>
        <authorList>
            <person name="Stewart L.C."/>
            <person name="Jung J.H."/>
            <person name="Kim Y.T."/>
            <person name="Kwon S.W."/>
            <person name="Park C.S."/>
            <person name="Holden J.F."/>
        </authorList>
    </citation>
    <scope>NUCLEOTIDE SEQUENCE [LARGE SCALE GENOMIC DNA]</scope>
    <source>
        <strain evidence="12 13">JH146</strain>
    </source>
</reference>
<dbReference type="PANTHER" id="PTHR11649">
    <property type="entry name" value="MSS1/TRME-RELATED GTP-BINDING PROTEIN"/>
    <property type="match status" value="1"/>
</dbReference>
<dbReference type="NCBIfam" id="NF003255">
    <property type="entry name" value="PRK04213.1"/>
    <property type="match status" value="1"/>
</dbReference>
<gene>
    <name evidence="10" type="primary">engB</name>
    <name evidence="12" type="ORF">JH146_0891</name>
</gene>
<dbReference type="Proteomes" id="UP000028781">
    <property type="component" value="Chromosome"/>
</dbReference>
<accession>A0A076LC49</accession>
<organism evidence="12 13">
    <name type="scientific">Methanocaldococcus bathoardescens</name>
    <dbReference type="NCBI Taxonomy" id="1301915"/>
    <lineage>
        <taxon>Archaea</taxon>
        <taxon>Methanobacteriati</taxon>
        <taxon>Methanobacteriota</taxon>
        <taxon>Methanomada group</taxon>
        <taxon>Methanococci</taxon>
        <taxon>Methanococcales</taxon>
        <taxon>Methanocaldococcaceae</taxon>
        <taxon>Methanocaldococcus</taxon>
    </lineage>
</organism>